<sequence>MAPEVLRPLRRSTFALLALAAAAVEVAAVDVRPVGVSIGMALVWVALAAALARAIPVPADPHRKLPPWVLAVVLILAAAPFAVEPMRRAWTGDGYPLELQMVCGLRNVGLGLAACGGWLLCLRAATGVSLFLMLFSAAMSNHPAVLAVLGLYAAAGSAWLVLAYWSGLRGVLANAERVVAIEVVTERARLPWAGLLVLLLVTGGAAALAAGPKRATAVLGELMPTSGGTGETDPFARYGTGDGPEEVAGADARAAGMVETDTLIEDNKNALIDAVSDMYGAPHKPPKEQERTVAAGLMDVIQFHGKLPDNRRPSRDFDTGRKGPARDRTPESQSARALFEVEGRTPLHIRVVAFEQYDPETHRWRTGRQPSGRRIDAEADNWMRVGHLRGSADWYGPDERHRLKCADLKDNLVPTPALLTRFRINKVDRPDYYEWDYEGVLALAGRRRTPPGVVIATDSRTLAPARLPESAFGISGTGGVPTGFGEVPLALRPEIERLARAWTDGRPRGWPQIEAVLTRLRTAYTHDRGAAAPKDHPAPVLWFLTDARYGPDYLFATAAVLLLRALDYPVRPCLGYYAAPDGYDAETAHTPVRETDLHFWAEVQLRDGQWLVLEPTPGYAVLEPARPLWDRVRTALAASAEWAARNALAVAAVLFATTVVVVRRRSLLDAAAVRLWLLFPGRTWRAQVARAVRLLERRARWAGAARAPGQTVAAWLRGARGGRAGIELSALVQLAEQAAYAPDGSPPPDALATCRRALATWTYYRWRSAGAVPTGGTP</sequence>
<keyword evidence="2" id="KW-0812">Transmembrane</keyword>
<protein>
    <submittedName>
        <fullName evidence="4">Transglutaminase domain-containing protein</fullName>
    </submittedName>
</protein>
<accession>A0A2Z3GVN0</accession>
<feature type="region of interest" description="Disordered" evidence="1">
    <location>
        <begin position="305"/>
        <end position="334"/>
    </location>
</feature>
<evidence type="ECO:0000256" key="2">
    <source>
        <dbReference type="SAM" id="Phobius"/>
    </source>
</evidence>
<evidence type="ECO:0000256" key="1">
    <source>
        <dbReference type="SAM" id="MobiDB-lite"/>
    </source>
</evidence>
<dbReference type="AlphaFoldDB" id="A0A2Z3GVN0"/>
<feature type="transmembrane region" description="Helical" evidence="2">
    <location>
        <begin position="38"/>
        <end position="56"/>
    </location>
</feature>
<feature type="transmembrane region" description="Helical" evidence="2">
    <location>
        <begin position="110"/>
        <end position="132"/>
    </location>
</feature>
<organism evidence="4 5">
    <name type="scientific">Gemmata obscuriglobus</name>
    <dbReference type="NCBI Taxonomy" id="114"/>
    <lineage>
        <taxon>Bacteria</taxon>
        <taxon>Pseudomonadati</taxon>
        <taxon>Planctomycetota</taxon>
        <taxon>Planctomycetia</taxon>
        <taxon>Gemmatales</taxon>
        <taxon>Gemmataceae</taxon>
        <taxon>Gemmata</taxon>
    </lineage>
</organism>
<feature type="transmembrane region" description="Helical" evidence="2">
    <location>
        <begin position="192"/>
        <end position="210"/>
    </location>
</feature>
<name>A0A2Z3GVN0_9BACT</name>
<keyword evidence="2" id="KW-0472">Membrane</keyword>
<gene>
    <name evidence="4" type="ORF">C1280_05940</name>
</gene>
<dbReference type="InterPro" id="IPR052901">
    <property type="entry name" value="Bact_TGase-like"/>
</dbReference>
<dbReference type="SMART" id="SM00460">
    <property type="entry name" value="TGc"/>
    <property type="match status" value="1"/>
</dbReference>
<evidence type="ECO:0000259" key="3">
    <source>
        <dbReference type="SMART" id="SM00460"/>
    </source>
</evidence>
<evidence type="ECO:0000313" key="5">
    <source>
        <dbReference type="Proteomes" id="UP000245802"/>
    </source>
</evidence>
<feature type="domain" description="Transglutaminase-like" evidence="3">
    <location>
        <begin position="544"/>
        <end position="617"/>
    </location>
</feature>
<feature type="compositionally biased region" description="Basic and acidic residues" evidence="1">
    <location>
        <begin position="306"/>
        <end position="330"/>
    </location>
</feature>
<dbReference type="EMBL" id="CP025958">
    <property type="protein sequence ID" value="AWM36611.1"/>
    <property type="molecule type" value="Genomic_DNA"/>
</dbReference>
<dbReference type="Proteomes" id="UP000245802">
    <property type="component" value="Chromosome"/>
</dbReference>
<dbReference type="SUPFAM" id="SSF54001">
    <property type="entry name" value="Cysteine proteinases"/>
    <property type="match status" value="1"/>
</dbReference>
<dbReference type="PANTHER" id="PTHR42736">
    <property type="entry name" value="PROTEIN-GLUTAMINE GAMMA-GLUTAMYLTRANSFERASE"/>
    <property type="match status" value="1"/>
</dbReference>
<evidence type="ECO:0000313" key="4">
    <source>
        <dbReference type="EMBL" id="AWM36611.1"/>
    </source>
</evidence>
<dbReference type="Pfam" id="PF01841">
    <property type="entry name" value="Transglut_core"/>
    <property type="match status" value="1"/>
</dbReference>
<feature type="transmembrane region" description="Helical" evidence="2">
    <location>
        <begin position="68"/>
        <end position="90"/>
    </location>
</feature>
<keyword evidence="5" id="KW-1185">Reference proteome</keyword>
<feature type="transmembrane region" description="Helical" evidence="2">
    <location>
        <begin position="144"/>
        <end position="165"/>
    </location>
</feature>
<reference evidence="4 5" key="1">
    <citation type="submission" date="2018-01" db="EMBL/GenBank/DDBJ databases">
        <title>G. obscuriglobus.</title>
        <authorList>
            <person name="Franke J."/>
            <person name="Blomberg W."/>
            <person name="Selmecki A."/>
        </authorList>
    </citation>
    <scope>NUCLEOTIDE SEQUENCE [LARGE SCALE GENOMIC DNA]</scope>
    <source>
        <strain evidence="4 5">DSM 5831</strain>
    </source>
</reference>
<dbReference type="Gene3D" id="3.10.620.30">
    <property type="match status" value="1"/>
</dbReference>
<dbReference type="PANTHER" id="PTHR42736:SF1">
    <property type="entry name" value="PROTEIN-GLUTAMINE GAMMA-GLUTAMYLTRANSFERASE"/>
    <property type="match status" value="1"/>
</dbReference>
<dbReference type="RefSeq" id="WP_010035913.1">
    <property type="nucleotide sequence ID" value="NZ_CP025958.1"/>
</dbReference>
<keyword evidence="2" id="KW-1133">Transmembrane helix</keyword>
<dbReference type="KEGG" id="gog:C1280_05940"/>
<dbReference type="OrthoDB" id="231513at2"/>
<proteinExistence type="predicted"/>
<dbReference type="InterPro" id="IPR002931">
    <property type="entry name" value="Transglutaminase-like"/>
</dbReference>
<dbReference type="InterPro" id="IPR038765">
    <property type="entry name" value="Papain-like_cys_pep_sf"/>
</dbReference>